<dbReference type="RefSeq" id="NP_001142688.1">
    <property type="nucleotide sequence ID" value="NM_001149216.2"/>
</dbReference>
<proteinExistence type="evidence at transcript level"/>
<name>B6SM57_MAIZE</name>
<sequence>MGINSHLSTCVGTQSPKYLEMAQRHISLSVGPAARPRRGSRWLPPLRDGRPPRREEATGASSFAQPTAAVCGSATRAPMVKVAASGSTATPLCGGASVDDHLSAYCYFFSRPTATSSPAWV</sequence>
<protein>
    <submittedName>
        <fullName evidence="2">Uncharacterized protein</fullName>
    </submittedName>
</protein>
<evidence type="ECO:0000256" key="1">
    <source>
        <dbReference type="SAM" id="MobiDB-lite"/>
    </source>
</evidence>
<dbReference type="AlphaFoldDB" id="B6SM57"/>
<dbReference type="GeneID" id="100274989"/>
<dbReference type="EMBL" id="EU953822">
    <property type="protein sequence ID" value="ACG25940.1"/>
    <property type="molecule type" value="mRNA"/>
</dbReference>
<dbReference type="KEGG" id="zma:100274989"/>
<accession>B6SM57</accession>
<feature type="compositionally biased region" description="Basic and acidic residues" evidence="1">
    <location>
        <begin position="47"/>
        <end position="57"/>
    </location>
</feature>
<reference evidence="2" key="1">
    <citation type="journal article" date="2009" name="Plant Mol. Biol.">
        <title>Insights into corn genes derived from large-scale cDNA sequencing.</title>
        <authorList>
            <person name="Alexandrov N.N."/>
            <person name="Brover V.V."/>
            <person name="Freidin S."/>
            <person name="Troukhan M.E."/>
            <person name="Tatarinova T.V."/>
            <person name="Zhang H."/>
            <person name="Swaller T.J."/>
            <person name="Lu Y.P."/>
            <person name="Bouck J."/>
            <person name="Flavell R.B."/>
            <person name="Feldmann K.A."/>
        </authorList>
    </citation>
    <scope>NUCLEOTIDE SEQUENCE</scope>
</reference>
<feature type="region of interest" description="Disordered" evidence="1">
    <location>
        <begin position="30"/>
        <end position="63"/>
    </location>
</feature>
<organism evidence="2">
    <name type="scientific">Zea mays</name>
    <name type="common">Maize</name>
    <dbReference type="NCBI Taxonomy" id="4577"/>
    <lineage>
        <taxon>Eukaryota</taxon>
        <taxon>Viridiplantae</taxon>
        <taxon>Streptophyta</taxon>
        <taxon>Embryophyta</taxon>
        <taxon>Tracheophyta</taxon>
        <taxon>Spermatophyta</taxon>
        <taxon>Magnoliopsida</taxon>
        <taxon>Liliopsida</taxon>
        <taxon>Poales</taxon>
        <taxon>Poaceae</taxon>
        <taxon>PACMAD clade</taxon>
        <taxon>Panicoideae</taxon>
        <taxon>Andropogonodae</taxon>
        <taxon>Andropogoneae</taxon>
        <taxon>Tripsacinae</taxon>
        <taxon>Zea</taxon>
    </lineage>
</organism>
<evidence type="ECO:0000313" key="2">
    <source>
        <dbReference type="EMBL" id="ACG25940.1"/>
    </source>
</evidence>